<feature type="compositionally biased region" description="Polar residues" evidence="1">
    <location>
        <begin position="85"/>
        <end position="96"/>
    </location>
</feature>
<dbReference type="Gene3D" id="3.40.50.720">
    <property type="entry name" value="NAD(P)-binding Rossmann-like Domain"/>
    <property type="match status" value="1"/>
</dbReference>
<gene>
    <name evidence="3" type="ORF">EKO23_01210</name>
</gene>
<dbReference type="GO" id="GO:0016747">
    <property type="term" value="F:acyltransferase activity, transferring groups other than amino-acyl groups"/>
    <property type="evidence" value="ECO:0007669"/>
    <property type="project" value="InterPro"/>
</dbReference>
<dbReference type="AlphaFoldDB" id="A0A4Q4ZL44"/>
<keyword evidence="3" id="KW-0808">Transferase</keyword>
<dbReference type="Pfam" id="PF13549">
    <property type="entry name" value="ATP-grasp_5"/>
    <property type="match status" value="1"/>
</dbReference>
<name>A0A4Q4ZL44_9ACTN</name>
<feature type="domain" description="N-acetyltransferase" evidence="2">
    <location>
        <begin position="117"/>
        <end position="269"/>
    </location>
</feature>
<proteinExistence type="predicted"/>
<dbReference type="Gene3D" id="3.30.1490.20">
    <property type="entry name" value="ATP-grasp fold, A domain"/>
    <property type="match status" value="1"/>
</dbReference>
<dbReference type="CDD" id="cd04301">
    <property type="entry name" value="NAT_SF"/>
    <property type="match status" value="1"/>
</dbReference>
<dbReference type="SMART" id="SM00881">
    <property type="entry name" value="CoA_binding"/>
    <property type="match status" value="1"/>
</dbReference>
<feature type="region of interest" description="Disordered" evidence="1">
    <location>
        <begin position="25"/>
        <end position="106"/>
    </location>
</feature>
<dbReference type="InterPro" id="IPR013815">
    <property type="entry name" value="ATP_grasp_subdomain_1"/>
</dbReference>
<dbReference type="PANTHER" id="PTHR42793:SF1">
    <property type="entry name" value="PEPTIDYL-LYSINE N-ACETYLTRANSFERASE PATZ"/>
    <property type="match status" value="1"/>
</dbReference>
<dbReference type="PROSITE" id="PS51186">
    <property type="entry name" value="GNAT"/>
    <property type="match status" value="1"/>
</dbReference>
<evidence type="ECO:0000313" key="3">
    <source>
        <dbReference type="EMBL" id="RYP89073.1"/>
    </source>
</evidence>
<comment type="caution">
    <text evidence="3">The sequence shown here is derived from an EMBL/GenBank/DDBJ whole genome shotgun (WGS) entry which is preliminary data.</text>
</comment>
<dbReference type="OrthoDB" id="190266at2"/>
<dbReference type="SUPFAM" id="SSF52210">
    <property type="entry name" value="Succinyl-CoA synthetase domains"/>
    <property type="match status" value="2"/>
</dbReference>
<keyword evidence="4" id="KW-1185">Reference proteome</keyword>
<evidence type="ECO:0000313" key="4">
    <source>
        <dbReference type="Proteomes" id="UP000295198"/>
    </source>
</evidence>
<dbReference type="InterPro" id="IPR016102">
    <property type="entry name" value="Succinyl-CoA_synth-like"/>
</dbReference>
<evidence type="ECO:0000256" key="1">
    <source>
        <dbReference type="SAM" id="MobiDB-lite"/>
    </source>
</evidence>
<dbReference type="Pfam" id="PF00583">
    <property type="entry name" value="Acetyltransf_1"/>
    <property type="match status" value="1"/>
</dbReference>
<dbReference type="Gene3D" id="3.40.50.261">
    <property type="entry name" value="Succinyl-CoA synthetase domains"/>
    <property type="match status" value="2"/>
</dbReference>
<sequence>MASLTVARSETVTAGAVITSRTSIGLSSPRAPRRGAPSLCTSTLDRHRAPEQGRWGRAQGHKGPPGAGGRTERVSAGGAMPETLPGSNLSDATPASLTADRRPPRAADVLLTDGRIASIRPLVPADREGLDALHDAVSDEFLRLRFFAYDRSAGHRYVEHLMSEDEGTVATLVATLAGRIVAVATAERESTDAAEVAFLVADDEHGHGLGSLLLEHLAAACRDRGIRRFVADVLPENALMIRVFRDAGFTVSRRTELGVVGVEMSTEASARAIEAADARECASEAASLAPLLRPSTVAVVGVRREGAGLGHAVLTSIREGGFTGEVYVVHPAVSEIDGVPAYPSLRDVPARVDLALVTVPAARVLAAVEDAAAADVGSVVVISSGLGELGVEGAAIQDRMLRTARSHDMRLVGPNCLGVMANDPGIRLNATFSPAVPPPGGLAVASQSGGVGIALLDLARELGLGVQAFVSLGNKADVSGNDLLAAWMDDPDVTGAALYLESFGNAAKFARMARRFSERKPLLAVVGGRSASGRRAGASHTAAAATPAVGIDALFAQAGVIASPTAEAMGRTALLLAEQPLPAGRRLAVVSNAGGLGVLAADAAEAAGLLVPSLTDDLRTRVGAHVSVTTGTSNPVDLGAGASAENLTAVLGPLLDSDETDVVLVVVVPTRVAPAGPLVDAVARARGARPDKPVVLVALGDLATEVPGVTVFRATDHAIDAVADAVRYAEWRRIPADDPEPRDAARADSARATARAALDVNDGAPRWLGAADVSHLLEPYALAPAGAVVHDPLRAAEVATGLGFPVAVKVADPDVVHKTDRGLVRVGLGTAPEVLAAVRAFGEELGHDVPTLVQPVVAGVEVALGITRDPQFGPLVMVAAGGVATNILDDRTFLMPPFSRRDAAAAIRSLRIWPLLDGYRGAPRTDVAGLEATLVALGSLAVEVPEVAELDLNPVMCTPDGPVLVDVKVRLAAAIPVDAGVPRRLRDPAGPGSIG</sequence>
<dbReference type="InterPro" id="IPR036291">
    <property type="entry name" value="NAD(P)-bd_dom_sf"/>
</dbReference>
<organism evidence="3 4">
    <name type="scientific">Nocardioides guangzhouensis</name>
    <dbReference type="NCBI Taxonomy" id="2497878"/>
    <lineage>
        <taxon>Bacteria</taxon>
        <taxon>Bacillati</taxon>
        <taxon>Actinomycetota</taxon>
        <taxon>Actinomycetes</taxon>
        <taxon>Propionibacteriales</taxon>
        <taxon>Nocardioidaceae</taxon>
        <taxon>Nocardioides</taxon>
    </lineage>
</organism>
<accession>A0A4Q4ZL44</accession>
<protein>
    <submittedName>
        <fullName evidence="3">GNAT family N-acetyltransferase</fullName>
    </submittedName>
</protein>
<dbReference type="GO" id="GO:0005524">
    <property type="term" value="F:ATP binding"/>
    <property type="evidence" value="ECO:0007669"/>
    <property type="project" value="InterPro"/>
</dbReference>
<dbReference type="Pfam" id="PF13607">
    <property type="entry name" value="Succ_CoA_lig"/>
    <property type="match status" value="1"/>
</dbReference>
<dbReference type="Proteomes" id="UP000295198">
    <property type="component" value="Unassembled WGS sequence"/>
</dbReference>
<dbReference type="Pfam" id="PF13380">
    <property type="entry name" value="CoA_binding_2"/>
    <property type="match status" value="1"/>
</dbReference>
<reference evidence="3 4" key="1">
    <citation type="submission" date="2019-01" db="EMBL/GenBank/DDBJ databases">
        <title>Nocardioides guangzhouensis sp. nov., an actinobacterium isolated from soil.</title>
        <authorList>
            <person name="Fu Y."/>
            <person name="Cai Y."/>
            <person name="Lin Z."/>
            <person name="Chen P."/>
        </authorList>
    </citation>
    <scope>NUCLEOTIDE SEQUENCE [LARGE SCALE GENOMIC DNA]</scope>
    <source>
        <strain evidence="3 4">130</strain>
    </source>
</reference>
<dbReference type="InterPro" id="IPR003781">
    <property type="entry name" value="CoA-bd"/>
</dbReference>
<dbReference type="PANTHER" id="PTHR42793">
    <property type="entry name" value="COA BINDING DOMAIN CONTAINING PROTEIN"/>
    <property type="match status" value="1"/>
</dbReference>
<dbReference type="SUPFAM" id="SSF56059">
    <property type="entry name" value="Glutathione synthetase ATP-binding domain-like"/>
    <property type="match status" value="1"/>
</dbReference>
<dbReference type="InterPro" id="IPR016181">
    <property type="entry name" value="Acyl_CoA_acyltransferase"/>
</dbReference>
<dbReference type="Gene3D" id="3.40.630.30">
    <property type="match status" value="1"/>
</dbReference>
<dbReference type="InterPro" id="IPR000182">
    <property type="entry name" value="GNAT_dom"/>
</dbReference>
<dbReference type="Gene3D" id="3.30.470.20">
    <property type="entry name" value="ATP-grasp fold, B domain"/>
    <property type="match status" value="1"/>
</dbReference>
<dbReference type="SUPFAM" id="SSF55729">
    <property type="entry name" value="Acyl-CoA N-acyltransferases (Nat)"/>
    <property type="match status" value="1"/>
</dbReference>
<dbReference type="SUPFAM" id="SSF51735">
    <property type="entry name" value="NAD(P)-binding Rossmann-fold domains"/>
    <property type="match status" value="1"/>
</dbReference>
<dbReference type="InterPro" id="IPR032875">
    <property type="entry name" value="Succ_CoA_lig_flav_dom"/>
</dbReference>
<dbReference type="EMBL" id="SDKM01000001">
    <property type="protein sequence ID" value="RYP89073.1"/>
    <property type="molecule type" value="Genomic_DNA"/>
</dbReference>
<evidence type="ECO:0000259" key="2">
    <source>
        <dbReference type="PROSITE" id="PS51186"/>
    </source>
</evidence>